<proteinExistence type="inferred from homology"/>
<evidence type="ECO:0000256" key="1">
    <source>
        <dbReference type="ARBA" id="ARBA00004115"/>
    </source>
</evidence>
<dbReference type="EMBL" id="JANBPT010000107">
    <property type="protein sequence ID" value="KAJ1927669.1"/>
    <property type="molecule type" value="Genomic_DNA"/>
</dbReference>
<keyword evidence="6 10" id="KW-0472">Membrane</keyword>
<evidence type="ECO:0000313" key="12">
    <source>
        <dbReference type="EMBL" id="KAJ1927669.1"/>
    </source>
</evidence>
<comment type="subcellular location">
    <subcellularLocation>
        <location evidence="1">Endoplasmic reticulum membrane</location>
        <topology evidence="1">Single-pass type I membrane protein</topology>
    </subcellularLocation>
</comment>
<evidence type="ECO:0000256" key="5">
    <source>
        <dbReference type="ARBA" id="ARBA00022989"/>
    </source>
</evidence>
<dbReference type="PANTHER" id="PTHR12924">
    <property type="entry name" value="TRANSLOCON-ASSOCIATED PROTEIN, ALPHA SUBUNIT"/>
    <property type="match status" value="1"/>
</dbReference>
<keyword evidence="2 10" id="KW-0812">Transmembrane</keyword>
<evidence type="ECO:0000256" key="2">
    <source>
        <dbReference type="ARBA" id="ARBA00022692"/>
    </source>
</evidence>
<evidence type="ECO:0000256" key="3">
    <source>
        <dbReference type="ARBA" id="ARBA00022729"/>
    </source>
</evidence>
<evidence type="ECO:0000256" key="9">
    <source>
        <dbReference type="SAM" id="MobiDB-lite"/>
    </source>
</evidence>
<evidence type="ECO:0000256" key="8">
    <source>
        <dbReference type="ARBA" id="ARBA00038311"/>
    </source>
</evidence>
<accession>A0A9W8E1D1</accession>
<reference evidence="12" key="1">
    <citation type="submission" date="2022-07" db="EMBL/GenBank/DDBJ databases">
        <title>Phylogenomic reconstructions and comparative analyses of Kickxellomycotina fungi.</title>
        <authorList>
            <person name="Reynolds N.K."/>
            <person name="Stajich J.E."/>
            <person name="Barry K."/>
            <person name="Grigoriev I.V."/>
            <person name="Crous P."/>
            <person name="Smith M.E."/>
        </authorList>
    </citation>
    <scope>NUCLEOTIDE SEQUENCE</scope>
    <source>
        <strain evidence="12">RSA 861</strain>
    </source>
</reference>
<dbReference type="AlphaFoldDB" id="A0A9W8E1D1"/>
<name>A0A9W8E1D1_9FUNG</name>
<feature type="region of interest" description="Disordered" evidence="9">
    <location>
        <begin position="207"/>
        <end position="233"/>
    </location>
</feature>
<organism evidence="12 13">
    <name type="scientific">Tieghemiomyces parasiticus</name>
    <dbReference type="NCBI Taxonomy" id="78921"/>
    <lineage>
        <taxon>Eukaryota</taxon>
        <taxon>Fungi</taxon>
        <taxon>Fungi incertae sedis</taxon>
        <taxon>Zoopagomycota</taxon>
        <taxon>Kickxellomycotina</taxon>
        <taxon>Dimargaritomycetes</taxon>
        <taxon>Dimargaritales</taxon>
        <taxon>Dimargaritaceae</taxon>
        <taxon>Tieghemiomyces</taxon>
    </lineage>
</organism>
<evidence type="ECO:0000256" key="7">
    <source>
        <dbReference type="ARBA" id="ARBA00037565"/>
    </source>
</evidence>
<keyword evidence="5 10" id="KW-1133">Transmembrane helix</keyword>
<evidence type="ECO:0000256" key="4">
    <source>
        <dbReference type="ARBA" id="ARBA00022824"/>
    </source>
</evidence>
<dbReference type="Proteomes" id="UP001150569">
    <property type="component" value="Unassembled WGS sequence"/>
</dbReference>
<comment type="similarity">
    <text evidence="8">Belongs to the IRC22 family.</text>
</comment>
<comment type="function">
    <text evidence="7">Is probably involved in a pathway contributing to genomic integrity.</text>
</comment>
<evidence type="ECO:0000256" key="6">
    <source>
        <dbReference type="ARBA" id="ARBA00023136"/>
    </source>
</evidence>
<dbReference type="InterPro" id="IPR005595">
    <property type="entry name" value="TRAP_alpha"/>
</dbReference>
<sequence>MLTVSKQSLAALLVLALTVLCPAVHATEIAPEPQLGLTTEFSSRYANTIVNSNANRLTVTVANQEERPYVIDRIRGFLYNVYDHSKPLRTLEPARFTTKLPGQAEVVLPYKFITLTDVGDTALTLLVELSDKEGNKFSRVAFNETITVIDPSFGFDPQLWSIYIFGLALIGFAGYYGFVTYFAETKGKPNHPVVSKVAKSAAVKTQSATNDWIPEHHKTGPATRTRSAKKKSS</sequence>
<dbReference type="PANTHER" id="PTHR12924:SF0">
    <property type="entry name" value="TRANSLOCON-ASSOCIATED PROTEIN SUBUNIT ALPHA"/>
    <property type="match status" value="1"/>
</dbReference>
<dbReference type="Pfam" id="PF03896">
    <property type="entry name" value="TRAP_alpha"/>
    <property type="match status" value="1"/>
</dbReference>
<keyword evidence="13" id="KW-1185">Reference proteome</keyword>
<feature type="chain" id="PRO_5040904370" evidence="11">
    <location>
        <begin position="27"/>
        <end position="233"/>
    </location>
</feature>
<dbReference type="GO" id="GO:0005789">
    <property type="term" value="C:endoplasmic reticulum membrane"/>
    <property type="evidence" value="ECO:0007669"/>
    <property type="project" value="UniProtKB-SubCell"/>
</dbReference>
<evidence type="ECO:0000313" key="13">
    <source>
        <dbReference type="Proteomes" id="UP001150569"/>
    </source>
</evidence>
<feature type="signal peptide" evidence="11">
    <location>
        <begin position="1"/>
        <end position="26"/>
    </location>
</feature>
<keyword evidence="3 11" id="KW-0732">Signal</keyword>
<dbReference type="OrthoDB" id="1926781at2759"/>
<feature type="transmembrane region" description="Helical" evidence="10">
    <location>
        <begin position="160"/>
        <end position="183"/>
    </location>
</feature>
<keyword evidence="4" id="KW-0256">Endoplasmic reticulum</keyword>
<comment type="caution">
    <text evidence="12">The sequence shown here is derived from an EMBL/GenBank/DDBJ whole genome shotgun (WGS) entry which is preliminary data.</text>
</comment>
<protein>
    <submittedName>
        <fullName evidence="12">Increased recombination centers protein 22</fullName>
    </submittedName>
</protein>
<evidence type="ECO:0000256" key="11">
    <source>
        <dbReference type="SAM" id="SignalP"/>
    </source>
</evidence>
<evidence type="ECO:0000256" key="10">
    <source>
        <dbReference type="SAM" id="Phobius"/>
    </source>
</evidence>
<gene>
    <name evidence="12" type="primary">IRC22</name>
    <name evidence="12" type="ORF">IWQ60_002725</name>
</gene>